<keyword evidence="3" id="KW-1185">Reference proteome</keyword>
<name>A0A8S1LAV7_9CILI</name>
<organism evidence="2 3">
    <name type="scientific">Paramecium sonneborni</name>
    <dbReference type="NCBI Taxonomy" id="65129"/>
    <lineage>
        <taxon>Eukaryota</taxon>
        <taxon>Sar</taxon>
        <taxon>Alveolata</taxon>
        <taxon>Ciliophora</taxon>
        <taxon>Intramacronucleata</taxon>
        <taxon>Oligohymenophorea</taxon>
        <taxon>Peniculida</taxon>
        <taxon>Parameciidae</taxon>
        <taxon>Paramecium</taxon>
    </lineage>
</organism>
<sequence length="96" mass="11694">MQSKAIYQFVQKQLQQQKKKQEQPKIEEEKKPDRRPHKLMRPMKNKIAKKPKQVVKQQKQQIKKLKPVKAIQNEIDQSYVVYKPNEKIMSRLKHYL</sequence>
<accession>A0A8S1LAV7</accession>
<evidence type="ECO:0000313" key="3">
    <source>
        <dbReference type="Proteomes" id="UP000692954"/>
    </source>
</evidence>
<protein>
    <submittedName>
        <fullName evidence="2">Uncharacterized protein</fullName>
    </submittedName>
</protein>
<comment type="caution">
    <text evidence="2">The sequence shown here is derived from an EMBL/GenBank/DDBJ whole genome shotgun (WGS) entry which is preliminary data.</text>
</comment>
<dbReference type="EMBL" id="CAJJDN010000017">
    <property type="protein sequence ID" value="CAD8063022.1"/>
    <property type="molecule type" value="Genomic_DNA"/>
</dbReference>
<evidence type="ECO:0000256" key="1">
    <source>
        <dbReference type="SAM" id="MobiDB-lite"/>
    </source>
</evidence>
<gene>
    <name evidence="2" type="ORF">PSON_ATCC_30995.1.T0170197</name>
</gene>
<reference evidence="2" key="1">
    <citation type="submission" date="2021-01" db="EMBL/GenBank/DDBJ databases">
        <authorList>
            <consortium name="Genoscope - CEA"/>
            <person name="William W."/>
        </authorList>
    </citation>
    <scope>NUCLEOTIDE SEQUENCE</scope>
</reference>
<feature type="compositionally biased region" description="Basic and acidic residues" evidence="1">
    <location>
        <begin position="19"/>
        <end position="32"/>
    </location>
</feature>
<feature type="compositionally biased region" description="Basic residues" evidence="1">
    <location>
        <begin position="33"/>
        <end position="43"/>
    </location>
</feature>
<proteinExistence type="predicted"/>
<evidence type="ECO:0000313" key="2">
    <source>
        <dbReference type="EMBL" id="CAD8063022.1"/>
    </source>
</evidence>
<dbReference type="AlphaFoldDB" id="A0A8S1LAV7"/>
<dbReference type="Proteomes" id="UP000692954">
    <property type="component" value="Unassembled WGS sequence"/>
</dbReference>
<feature type="region of interest" description="Disordered" evidence="1">
    <location>
        <begin position="12"/>
        <end position="43"/>
    </location>
</feature>